<dbReference type="InterPro" id="IPR027417">
    <property type="entry name" value="P-loop_NTPase"/>
</dbReference>
<dbReference type="Pfam" id="PF13538">
    <property type="entry name" value="UvrD_C_2"/>
    <property type="match status" value="1"/>
</dbReference>
<dbReference type="InterPro" id="IPR027785">
    <property type="entry name" value="UvrD-like_helicase_C"/>
</dbReference>
<feature type="domain" description="UvrD-like helicase C-terminal" evidence="1">
    <location>
        <begin position="612"/>
        <end position="661"/>
    </location>
</feature>
<sequence>MSSPQKTFHFWAGSLELENKPAHLLFAKRLEHKFADFHGYLTYRLTNLGRAREEDIPSFLLITKEHGVVAIDVLEERLDAVLVQQDQDFWQLDNGQTILSRSLVLQIYEEEIISRLKNDIRLYDRKTRKLKIPVHSVIVFCKNDDDSLNANSSLSEYAVDVCSLEGFDSYIDSLSTVSCQDEELDKVISLLEGTFIYQQPIRYSVDADPESFNDFIQMSLKTTFKQDDAQRAISMQLPNGPQRIRGLAGTGKTIVLSLKAAITHKKFENFKILYLFNTQSLYSQVQSLITKYYSSEAKKAPDFDGSLHVLHAWGGKARKGLYSELCARYGIIPLGFNEVKGKDSDPLKVIYGDLINKLNSRFEEIYDLVLIDEAQDFPEEVFELIFRITKTVDGKKRIVWAYDEFQSLKDSLIKEPEELFGKDAFGNPNIKNEELEGEYAGGIKKDFILPNCYRTPRPVLMMAHGIALGLYGQITQMFYNSKDWEAIGYSVLLPERISIAAGDQVKIKRKDENSKNILESLLRTYNRDPLSLVQFQAHKNWSDELVNISKDIRSLLVEQNVKPEEIIIVNLLSGNNKTSMFDIQRILTQQGIPSVIPGYIESSDVFKPEGFVTITTPFRAKGNEANIVFVVNAQVVANDFTLRGRNAFFVAATRSRGWCFVSGNGNGIEKLQREIDSIQRDFPFFEFICPDAETVKSSRNLLRKSDRELDEIQRALSTILGDESLKKYVLDAIKRSDK</sequence>
<dbReference type="EMBL" id="CP133217">
    <property type="protein sequence ID" value="WML85701.1"/>
    <property type="molecule type" value="Genomic_DNA"/>
</dbReference>
<dbReference type="AlphaFoldDB" id="A0AA51R3J2"/>
<accession>A0AA51R3J2</accession>
<dbReference type="GO" id="GO:0005524">
    <property type="term" value="F:ATP binding"/>
    <property type="evidence" value="ECO:0007669"/>
    <property type="project" value="UniProtKB-KW"/>
</dbReference>
<proteinExistence type="predicted"/>
<keyword evidence="3" id="KW-0547">Nucleotide-binding</keyword>
<evidence type="ECO:0000313" key="2">
    <source>
        <dbReference type="EMBL" id="MDQ5769629.1"/>
    </source>
</evidence>
<name>A0AA51R3J2_9GAMM</name>
<organism evidence="3">
    <name type="scientific">Thiothrix subterranea</name>
    <dbReference type="NCBI Taxonomy" id="2735563"/>
    <lineage>
        <taxon>Bacteria</taxon>
        <taxon>Pseudomonadati</taxon>
        <taxon>Pseudomonadota</taxon>
        <taxon>Gammaproteobacteria</taxon>
        <taxon>Thiotrichales</taxon>
        <taxon>Thiotrichaceae</taxon>
        <taxon>Thiothrix</taxon>
    </lineage>
</organism>
<keyword evidence="4" id="KW-1185">Reference proteome</keyword>
<dbReference type="SUPFAM" id="SSF52540">
    <property type="entry name" value="P-loop containing nucleoside triphosphate hydrolases"/>
    <property type="match status" value="1"/>
</dbReference>
<reference evidence="3 4" key="1">
    <citation type="submission" date="2023-08" db="EMBL/GenBank/DDBJ databases">
        <title>New molecular markers tilS and rpoB for phylogenetic and monitoring studies of the genus Thiothrix biodiversity.</title>
        <authorList>
            <person name="Ravin N.V."/>
            <person name="Smolyakov D."/>
            <person name="Markov N.D."/>
            <person name="Beletsky A.V."/>
            <person name="Mardanov A.V."/>
            <person name="Rudenko T.S."/>
            <person name="Grabovich M.Y."/>
        </authorList>
    </citation>
    <scope>NUCLEOTIDE SEQUENCE</scope>
    <source>
        <strain evidence="3">DNT52</strain>
        <strain evidence="2 4">H33</strain>
    </source>
</reference>
<dbReference type="Proteomes" id="UP001229862">
    <property type="component" value="Chromosome"/>
</dbReference>
<dbReference type="Gene3D" id="3.40.50.300">
    <property type="entry name" value="P-loop containing nucleotide triphosphate hydrolases"/>
    <property type="match status" value="2"/>
</dbReference>
<evidence type="ECO:0000313" key="3">
    <source>
        <dbReference type="EMBL" id="WML85701.1"/>
    </source>
</evidence>
<dbReference type="EMBL" id="JAVFKN010000019">
    <property type="protein sequence ID" value="MDQ5769629.1"/>
    <property type="molecule type" value="Genomic_DNA"/>
</dbReference>
<protein>
    <submittedName>
        <fullName evidence="3">ATP-binding domain-containing protein</fullName>
    </submittedName>
</protein>
<keyword evidence="3" id="KW-0067">ATP-binding</keyword>
<gene>
    <name evidence="2" type="ORF">RCC75_13890</name>
    <name evidence="3" type="ORF">RCG00_15515</name>
</gene>
<dbReference type="Proteomes" id="UP001223336">
    <property type="component" value="Unassembled WGS sequence"/>
</dbReference>
<dbReference type="RefSeq" id="WP_308135473.1">
    <property type="nucleotide sequence ID" value="NZ_CP133217.1"/>
</dbReference>
<evidence type="ECO:0000259" key="1">
    <source>
        <dbReference type="Pfam" id="PF13538"/>
    </source>
</evidence>
<evidence type="ECO:0000313" key="4">
    <source>
        <dbReference type="Proteomes" id="UP001223336"/>
    </source>
</evidence>